<evidence type="ECO:0000313" key="2">
    <source>
        <dbReference type="EMBL" id="CAH1787652.1"/>
    </source>
</evidence>
<dbReference type="Pfam" id="PF21294">
    <property type="entry name" value="Polysacc_lyase_14"/>
    <property type="match status" value="1"/>
</dbReference>
<reference evidence="2" key="1">
    <citation type="submission" date="2022-03" db="EMBL/GenBank/DDBJ databases">
        <authorList>
            <person name="Martin C."/>
        </authorList>
    </citation>
    <scope>NUCLEOTIDE SEQUENCE</scope>
</reference>
<dbReference type="PANTHER" id="PTHR40124:SF1">
    <property type="entry name" value="DISAGGREGATASE RELATED REPEAT PROTEIN"/>
    <property type="match status" value="1"/>
</dbReference>
<dbReference type="AlphaFoldDB" id="A0A8J1V0K3"/>
<dbReference type="InterPro" id="IPR048958">
    <property type="entry name" value="Polysacc_lyase_14"/>
</dbReference>
<proteinExistence type="predicted"/>
<feature type="domain" description="Polysaccharide lyase 14" evidence="1">
    <location>
        <begin position="57"/>
        <end position="262"/>
    </location>
</feature>
<evidence type="ECO:0000259" key="1">
    <source>
        <dbReference type="Pfam" id="PF21294"/>
    </source>
</evidence>
<dbReference type="PANTHER" id="PTHR40124">
    <property type="match status" value="1"/>
</dbReference>
<dbReference type="Gene3D" id="2.60.120.200">
    <property type="match status" value="1"/>
</dbReference>
<dbReference type="Proteomes" id="UP000749559">
    <property type="component" value="Unassembled WGS sequence"/>
</dbReference>
<protein>
    <recommendedName>
        <fullName evidence="1">Polysaccharide lyase 14 domain-containing protein</fullName>
    </recommendedName>
</protein>
<dbReference type="OrthoDB" id="10069995at2759"/>
<dbReference type="EMBL" id="CAIIXF020000006">
    <property type="protein sequence ID" value="CAH1787652.1"/>
    <property type="molecule type" value="Genomic_DNA"/>
</dbReference>
<evidence type="ECO:0000313" key="3">
    <source>
        <dbReference type="Proteomes" id="UP000749559"/>
    </source>
</evidence>
<name>A0A8J1V0K3_OWEFU</name>
<gene>
    <name evidence="2" type="ORF">OFUS_LOCUS13300</name>
</gene>
<comment type="caution">
    <text evidence="2">The sequence shown here is derived from an EMBL/GenBank/DDBJ whole genome shotgun (WGS) entry which is preliminary data.</text>
</comment>
<sequence>MELLFTFVSLCIIVVHGRVLWRQPAWNPRDIPGRNWGTVRWNWGRGSTIQVVSNPSGNGPVLRAFYPQNSYVGNPDRSMRGGGSFKSRPIRPGTSRTLSYDIYFAPNFDFVRGGKIPGLWGGQGMCNGGVVDHRCFSTRFMWRANGTGEVYLYSPTSQKPDFCSRPNIYCNFQYGHGLGRGAFRFQRGRWHKLQQFIKLNTPGKFDGIAKIFLDGRKVFQINDLSFRNNTNVWIDTLWFGTSFGGQYNARSTRDTYAYFNNFELWDHSPIG</sequence>
<organism evidence="2 3">
    <name type="scientific">Owenia fusiformis</name>
    <name type="common">Polychaete worm</name>
    <dbReference type="NCBI Taxonomy" id="6347"/>
    <lineage>
        <taxon>Eukaryota</taxon>
        <taxon>Metazoa</taxon>
        <taxon>Spiralia</taxon>
        <taxon>Lophotrochozoa</taxon>
        <taxon>Annelida</taxon>
        <taxon>Polychaeta</taxon>
        <taxon>Sedentaria</taxon>
        <taxon>Canalipalpata</taxon>
        <taxon>Sabellida</taxon>
        <taxon>Oweniida</taxon>
        <taxon>Oweniidae</taxon>
        <taxon>Owenia</taxon>
    </lineage>
</organism>
<keyword evidence="3" id="KW-1185">Reference proteome</keyword>
<accession>A0A8J1V0K3</accession>